<dbReference type="InterPro" id="IPR017900">
    <property type="entry name" value="4Fe4S_Fe_S_CS"/>
</dbReference>
<keyword evidence="1" id="KW-0479">Metal-binding</keyword>
<dbReference type="Pfam" id="PF12838">
    <property type="entry name" value="Fer4_7"/>
    <property type="match status" value="1"/>
</dbReference>
<protein>
    <submittedName>
        <fullName evidence="5">Ferredoxin</fullName>
    </submittedName>
</protein>
<dbReference type="RefSeq" id="WP_044347042.1">
    <property type="nucleotide sequence ID" value="NZ_AZAC01000004.1"/>
</dbReference>
<proteinExistence type="predicted"/>
<name>A0A0D2JH99_9BACT</name>
<keyword evidence="2" id="KW-0408">Iron</keyword>
<evidence type="ECO:0000313" key="6">
    <source>
        <dbReference type="Proteomes" id="UP000032233"/>
    </source>
</evidence>
<evidence type="ECO:0000256" key="3">
    <source>
        <dbReference type="ARBA" id="ARBA00023014"/>
    </source>
</evidence>
<keyword evidence="3" id="KW-0411">Iron-sulfur</keyword>
<dbReference type="InParanoid" id="A0A0D2JH99"/>
<dbReference type="GO" id="GO:0046872">
    <property type="term" value="F:metal ion binding"/>
    <property type="evidence" value="ECO:0007669"/>
    <property type="project" value="UniProtKB-KW"/>
</dbReference>
<dbReference type="PROSITE" id="PS51379">
    <property type="entry name" value="4FE4S_FER_2"/>
    <property type="match status" value="2"/>
</dbReference>
<reference evidence="5 6" key="1">
    <citation type="submission" date="2013-11" db="EMBL/GenBank/DDBJ databases">
        <title>Metagenomic analysis of a methanogenic consortium involved in long chain n-alkane degradation.</title>
        <authorList>
            <person name="Davidova I.A."/>
            <person name="Callaghan A.V."/>
            <person name="Wawrik B."/>
            <person name="Pruitt S."/>
            <person name="Marks C."/>
            <person name="Duncan K.E."/>
            <person name="Suflita J.M."/>
        </authorList>
    </citation>
    <scope>NUCLEOTIDE SEQUENCE [LARGE SCALE GENOMIC DNA]</scope>
    <source>
        <strain evidence="5 6">SPR</strain>
    </source>
</reference>
<dbReference type="Gene3D" id="3.30.70.20">
    <property type="match status" value="1"/>
</dbReference>
<dbReference type="AlphaFoldDB" id="A0A0D2JH99"/>
<sequence>MSVCLDEQVCKGCGLCVVSCTKQVLKISQKRNAKGASYVEQTDPEKCVNCGICQDICPDLAIWVCS</sequence>
<feature type="domain" description="4Fe-4S ferredoxin-type" evidence="4">
    <location>
        <begin position="1"/>
        <end position="30"/>
    </location>
</feature>
<dbReference type="InterPro" id="IPR017896">
    <property type="entry name" value="4Fe4S_Fe-S-bd"/>
</dbReference>
<evidence type="ECO:0000313" key="5">
    <source>
        <dbReference type="EMBL" id="KIX15116.1"/>
    </source>
</evidence>
<dbReference type="SUPFAM" id="SSF54862">
    <property type="entry name" value="4Fe-4S ferredoxins"/>
    <property type="match status" value="1"/>
</dbReference>
<evidence type="ECO:0000259" key="4">
    <source>
        <dbReference type="PROSITE" id="PS51379"/>
    </source>
</evidence>
<dbReference type="Proteomes" id="UP000032233">
    <property type="component" value="Unassembled WGS sequence"/>
</dbReference>
<keyword evidence="6" id="KW-1185">Reference proteome</keyword>
<organism evidence="5 6">
    <name type="scientific">Dethiosulfatarculus sandiegensis</name>
    <dbReference type="NCBI Taxonomy" id="1429043"/>
    <lineage>
        <taxon>Bacteria</taxon>
        <taxon>Pseudomonadati</taxon>
        <taxon>Thermodesulfobacteriota</taxon>
        <taxon>Desulfarculia</taxon>
        <taxon>Desulfarculales</taxon>
        <taxon>Desulfarculaceae</taxon>
        <taxon>Dethiosulfatarculus</taxon>
    </lineage>
</organism>
<evidence type="ECO:0000256" key="1">
    <source>
        <dbReference type="ARBA" id="ARBA00022723"/>
    </source>
</evidence>
<comment type="caution">
    <text evidence="5">The sequence shown here is derived from an EMBL/GenBank/DDBJ whole genome shotgun (WGS) entry which is preliminary data.</text>
</comment>
<gene>
    <name evidence="5" type="ORF">X474_04965</name>
</gene>
<evidence type="ECO:0000256" key="2">
    <source>
        <dbReference type="ARBA" id="ARBA00023004"/>
    </source>
</evidence>
<dbReference type="OrthoDB" id="9804603at2"/>
<dbReference type="GO" id="GO:0051536">
    <property type="term" value="F:iron-sulfur cluster binding"/>
    <property type="evidence" value="ECO:0007669"/>
    <property type="project" value="UniProtKB-KW"/>
</dbReference>
<dbReference type="EMBL" id="AZAC01000004">
    <property type="protein sequence ID" value="KIX15116.1"/>
    <property type="molecule type" value="Genomic_DNA"/>
</dbReference>
<feature type="domain" description="4Fe-4S ferredoxin-type" evidence="4">
    <location>
        <begin position="38"/>
        <end position="66"/>
    </location>
</feature>
<dbReference type="STRING" id="1429043.X474_04965"/>
<accession>A0A0D2JH99</accession>
<dbReference type="PROSITE" id="PS00198">
    <property type="entry name" value="4FE4S_FER_1"/>
    <property type="match status" value="1"/>
</dbReference>